<evidence type="ECO:0000313" key="2">
    <source>
        <dbReference type="Proteomes" id="UP000274822"/>
    </source>
</evidence>
<sequence>MSNTWLRLPQDPITADRLPLQIGAQVSPSRYNTFVACRESPGYKFELKADGSVFVVDMAYCVHEAVVMILQRHFNLANGAALIDAPIDVFGQPLLCLVYDDPGGSGAVVAPDICVSPVHSHVQGPILPYPAPPPGDFGVL</sequence>
<accession>A0A433PGW7</accession>
<reference evidence="1 2" key="1">
    <citation type="journal article" date="2018" name="New Phytol.">
        <title>Phylogenomics of Endogonaceae and evolution of mycorrhizas within Mucoromycota.</title>
        <authorList>
            <person name="Chang Y."/>
            <person name="Desiro A."/>
            <person name="Na H."/>
            <person name="Sandor L."/>
            <person name="Lipzen A."/>
            <person name="Clum A."/>
            <person name="Barry K."/>
            <person name="Grigoriev I.V."/>
            <person name="Martin F.M."/>
            <person name="Stajich J.E."/>
            <person name="Smith M.E."/>
            <person name="Bonito G."/>
            <person name="Spatafora J.W."/>
        </authorList>
    </citation>
    <scope>NUCLEOTIDE SEQUENCE [LARGE SCALE GENOMIC DNA]</scope>
    <source>
        <strain evidence="1 2">AD002</strain>
    </source>
</reference>
<protein>
    <submittedName>
        <fullName evidence="1">Uncharacterized protein</fullName>
    </submittedName>
</protein>
<dbReference type="EMBL" id="RBNJ01023868">
    <property type="protein sequence ID" value="RUS16746.1"/>
    <property type="molecule type" value="Genomic_DNA"/>
</dbReference>
<dbReference type="Proteomes" id="UP000274822">
    <property type="component" value="Unassembled WGS sequence"/>
</dbReference>
<gene>
    <name evidence="1" type="ORF">BC938DRAFT_476479</name>
</gene>
<name>A0A433PGW7_9FUNG</name>
<dbReference type="AlphaFoldDB" id="A0A433PGW7"/>
<evidence type="ECO:0000313" key="1">
    <source>
        <dbReference type="EMBL" id="RUS16746.1"/>
    </source>
</evidence>
<comment type="caution">
    <text evidence="1">The sequence shown here is derived from an EMBL/GenBank/DDBJ whole genome shotgun (WGS) entry which is preliminary data.</text>
</comment>
<proteinExistence type="predicted"/>
<keyword evidence="2" id="KW-1185">Reference proteome</keyword>
<organism evidence="1 2">
    <name type="scientific">Jimgerdemannia flammicorona</name>
    <dbReference type="NCBI Taxonomy" id="994334"/>
    <lineage>
        <taxon>Eukaryota</taxon>
        <taxon>Fungi</taxon>
        <taxon>Fungi incertae sedis</taxon>
        <taxon>Mucoromycota</taxon>
        <taxon>Mucoromycotina</taxon>
        <taxon>Endogonomycetes</taxon>
        <taxon>Endogonales</taxon>
        <taxon>Endogonaceae</taxon>
        <taxon>Jimgerdemannia</taxon>
    </lineage>
</organism>